<keyword evidence="3" id="KW-1185">Reference proteome</keyword>
<gene>
    <name evidence="2" type="ORF">CEY15_17105</name>
</gene>
<name>A0A2A2WKP6_9ACTN</name>
<dbReference type="GO" id="GO:0016810">
    <property type="term" value="F:hydrolase activity, acting on carbon-nitrogen (but not peptide) bonds"/>
    <property type="evidence" value="ECO:0007669"/>
    <property type="project" value="InterPro"/>
</dbReference>
<sequence>MTFGNSCWPPTDFVIGHVTAVLPDRVEDNARVVVREGRIAEVGPHPPGAGCTLDAHGAHLLPGLVDVHTDILARETRPRPGVVLDPAFALTSAGGRLRAAGITTAFHGLAFQEHSIVGTTIGSPAAAELSDSLRHADDTQVDHQVLHRLDARCEYGRTLLATELAALDDSADSERLRSITTPDDSQRARVPIVSHEDHTPGQGQFADPTTMQRWLITNEGMTEAAAVDHVDRWRRTRAERLTVRDRALTWLGDLARAGHIRLFGHDLATPEDVAAAADRGCTVAEFPTTLDAARAARDRGMLVVAGAPNVVRGGSHTGNVSAAELVVAGVADSLASDYLPSSMLPAAVRLVRDGVLSLPHAVRLITSGPAACVGLCDRGALTEGFRADLVLTDLSKTWPVAHVISTQSHTAARE</sequence>
<evidence type="ECO:0000259" key="1">
    <source>
        <dbReference type="Pfam" id="PF07969"/>
    </source>
</evidence>
<dbReference type="InterPro" id="IPR012696">
    <property type="entry name" value="PhnM"/>
</dbReference>
<dbReference type="Pfam" id="PF07969">
    <property type="entry name" value="Amidohydro_3"/>
    <property type="match status" value="1"/>
</dbReference>
<dbReference type="PIRSF" id="PIRSF038971">
    <property type="entry name" value="PhnM"/>
    <property type="match status" value="1"/>
</dbReference>
<dbReference type="OrthoDB" id="3514520at2"/>
<dbReference type="InterPro" id="IPR013108">
    <property type="entry name" value="Amidohydro_3"/>
</dbReference>
<dbReference type="SUPFAM" id="SSF51338">
    <property type="entry name" value="Composite domain of metallo-dependent hydrolases"/>
    <property type="match status" value="1"/>
</dbReference>
<organism evidence="2 3">
    <name type="scientific">Dietzia natronolimnaea</name>
    <dbReference type="NCBI Taxonomy" id="161920"/>
    <lineage>
        <taxon>Bacteria</taxon>
        <taxon>Bacillati</taxon>
        <taxon>Actinomycetota</taxon>
        <taxon>Actinomycetes</taxon>
        <taxon>Mycobacteriales</taxon>
        <taxon>Dietziaceae</taxon>
        <taxon>Dietzia</taxon>
    </lineage>
</organism>
<evidence type="ECO:0000313" key="2">
    <source>
        <dbReference type="EMBL" id="PAY21779.1"/>
    </source>
</evidence>
<evidence type="ECO:0000313" key="3">
    <source>
        <dbReference type="Proteomes" id="UP000218810"/>
    </source>
</evidence>
<dbReference type="GO" id="GO:0019700">
    <property type="term" value="P:organic phosphonate catabolic process"/>
    <property type="evidence" value="ECO:0007669"/>
    <property type="project" value="InterPro"/>
</dbReference>
<feature type="domain" description="Amidohydrolase 3" evidence="1">
    <location>
        <begin position="229"/>
        <end position="393"/>
    </location>
</feature>
<dbReference type="AlphaFoldDB" id="A0A2A2WKP6"/>
<dbReference type="Gene3D" id="2.30.40.10">
    <property type="entry name" value="Urease, subunit C, domain 1"/>
    <property type="match status" value="2"/>
</dbReference>
<dbReference type="NCBIfam" id="NF011990">
    <property type="entry name" value="PRK15446.2-6"/>
    <property type="match status" value="1"/>
</dbReference>
<dbReference type="InterPro" id="IPR051781">
    <property type="entry name" value="Metallo-dep_Hydrolase"/>
</dbReference>
<dbReference type="InterPro" id="IPR011059">
    <property type="entry name" value="Metal-dep_hydrolase_composite"/>
</dbReference>
<dbReference type="NCBIfam" id="NF011984">
    <property type="entry name" value="PRK15446.1-5"/>
    <property type="match status" value="1"/>
</dbReference>
<dbReference type="InterPro" id="IPR032466">
    <property type="entry name" value="Metal_Hydrolase"/>
</dbReference>
<dbReference type="EMBL" id="NTGA01000046">
    <property type="protein sequence ID" value="PAY21779.1"/>
    <property type="molecule type" value="Genomic_DNA"/>
</dbReference>
<dbReference type="Proteomes" id="UP000218810">
    <property type="component" value="Unassembled WGS sequence"/>
</dbReference>
<reference evidence="3" key="1">
    <citation type="submission" date="2017-09" db="EMBL/GenBank/DDBJ databases">
        <authorList>
            <person name="Zhang Y."/>
            <person name="Huang X."/>
            <person name="Liu J."/>
            <person name="Lu L."/>
            <person name="Peng K."/>
        </authorList>
    </citation>
    <scope>NUCLEOTIDE SEQUENCE [LARGE SCALE GENOMIC DNA]</scope>
    <source>
        <strain evidence="3">S-XJ-1</strain>
    </source>
</reference>
<protein>
    <submittedName>
        <fullName evidence="2">Alpha-D-ribose 1-methylphosphonate 5-triphosphate diphosphatase</fullName>
    </submittedName>
</protein>
<accession>A0A2A2WKP6</accession>
<dbReference type="SUPFAM" id="SSF51556">
    <property type="entry name" value="Metallo-dependent hydrolases"/>
    <property type="match status" value="2"/>
</dbReference>
<comment type="caution">
    <text evidence="2">The sequence shown here is derived from an EMBL/GenBank/DDBJ whole genome shotgun (WGS) entry which is preliminary data.</text>
</comment>
<dbReference type="RefSeq" id="WP_020171046.1">
    <property type="nucleotide sequence ID" value="NZ_NTGA01000046.1"/>
</dbReference>
<dbReference type="PANTHER" id="PTHR43135:SF3">
    <property type="entry name" value="ALPHA-D-RIBOSE 1-METHYLPHOSPHONATE 5-TRIPHOSPHATE DIPHOSPHATASE"/>
    <property type="match status" value="1"/>
</dbReference>
<dbReference type="PANTHER" id="PTHR43135">
    <property type="entry name" value="ALPHA-D-RIBOSE 1-METHYLPHOSPHONATE 5-TRIPHOSPHATE DIPHOSPHATASE"/>
    <property type="match status" value="1"/>
</dbReference>
<dbReference type="Gene3D" id="3.20.20.140">
    <property type="entry name" value="Metal-dependent hydrolases"/>
    <property type="match status" value="1"/>
</dbReference>
<proteinExistence type="predicted"/>